<evidence type="ECO:0000256" key="2">
    <source>
        <dbReference type="ARBA" id="ARBA00006692"/>
    </source>
</evidence>
<feature type="compositionally biased region" description="Low complexity" evidence="15">
    <location>
        <begin position="493"/>
        <end position="512"/>
    </location>
</feature>
<dbReference type="Gene3D" id="3.30.200.20">
    <property type="entry name" value="Phosphorylase Kinase, domain 1"/>
    <property type="match status" value="1"/>
</dbReference>
<keyword evidence="8" id="KW-0418">Kinase</keyword>
<comment type="catalytic activity">
    <reaction evidence="12">
        <text>L-threonyl-[protein] + ATP = O-phospho-L-threonyl-[protein] + ADP + H(+)</text>
        <dbReference type="Rhea" id="RHEA:46608"/>
        <dbReference type="Rhea" id="RHEA-COMP:11060"/>
        <dbReference type="Rhea" id="RHEA-COMP:11605"/>
        <dbReference type="ChEBI" id="CHEBI:15378"/>
        <dbReference type="ChEBI" id="CHEBI:30013"/>
        <dbReference type="ChEBI" id="CHEBI:30616"/>
        <dbReference type="ChEBI" id="CHEBI:61977"/>
        <dbReference type="ChEBI" id="CHEBI:456216"/>
        <dbReference type="EC" id="2.7.11.1"/>
    </reaction>
</comment>
<accession>A0AAN9B9Z2</accession>
<evidence type="ECO:0000256" key="14">
    <source>
        <dbReference type="PROSITE-ProRule" id="PRU10141"/>
    </source>
</evidence>
<feature type="binding site" evidence="14">
    <location>
        <position position="109"/>
    </location>
    <ligand>
        <name>ATP</name>
        <dbReference type="ChEBI" id="CHEBI:30616"/>
    </ligand>
</feature>
<comment type="cofactor">
    <cofactor evidence="1">
        <name>Mg(2+)</name>
        <dbReference type="ChEBI" id="CHEBI:18420"/>
    </cofactor>
</comment>
<evidence type="ECO:0000256" key="10">
    <source>
        <dbReference type="ARBA" id="ARBA00022842"/>
    </source>
</evidence>
<keyword evidence="11" id="KW-0810">Translation regulation</keyword>
<dbReference type="InterPro" id="IPR011009">
    <property type="entry name" value="Kinase-like_dom_sf"/>
</dbReference>
<dbReference type="PROSITE" id="PS00108">
    <property type="entry name" value="PROTEIN_KINASE_ST"/>
    <property type="match status" value="1"/>
</dbReference>
<dbReference type="EMBL" id="JBAMIC010000011">
    <property type="protein sequence ID" value="KAK7101286.1"/>
    <property type="molecule type" value="Genomic_DNA"/>
</dbReference>
<keyword evidence="6" id="KW-0479">Metal-binding</keyword>
<name>A0AAN9B9Z2_9CAEN</name>
<evidence type="ECO:0000313" key="18">
    <source>
        <dbReference type="Proteomes" id="UP001374579"/>
    </source>
</evidence>
<evidence type="ECO:0000313" key="17">
    <source>
        <dbReference type="EMBL" id="KAK7101286.1"/>
    </source>
</evidence>
<dbReference type="GO" id="GO:0004674">
    <property type="term" value="F:protein serine/threonine kinase activity"/>
    <property type="evidence" value="ECO:0007669"/>
    <property type="project" value="UniProtKB-KW"/>
</dbReference>
<dbReference type="InterPro" id="IPR017441">
    <property type="entry name" value="Protein_kinase_ATP_BS"/>
</dbReference>
<keyword evidence="5" id="KW-0808">Transferase</keyword>
<feature type="region of interest" description="Disordered" evidence="15">
    <location>
        <begin position="467"/>
        <end position="512"/>
    </location>
</feature>
<dbReference type="Pfam" id="PF00069">
    <property type="entry name" value="Pkinase"/>
    <property type="match status" value="1"/>
</dbReference>
<evidence type="ECO:0000256" key="6">
    <source>
        <dbReference type="ARBA" id="ARBA00022723"/>
    </source>
</evidence>
<dbReference type="GO" id="GO:0046872">
    <property type="term" value="F:metal ion binding"/>
    <property type="evidence" value="ECO:0007669"/>
    <property type="project" value="UniProtKB-KW"/>
</dbReference>
<dbReference type="PANTHER" id="PTHR24349">
    <property type="entry name" value="SERINE/THREONINE-PROTEIN KINASE"/>
    <property type="match status" value="1"/>
</dbReference>
<dbReference type="GO" id="GO:0005524">
    <property type="term" value="F:ATP binding"/>
    <property type="evidence" value="ECO:0007669"/>
    <property type="project" value="UniProtKB-UniRule"/>
</dbReference>
<dbReference type="EC" id="2.7.11.1" evidence="3"/>
<dbReference type="Gene3D" id="1.10.510.10">
    <property type="entry name" value="Transferase(Phosphotransferase) domain 1"/>
    <property type="match status" value="1"/>
</dbReference>
<evidence type="ECO:0000256" key="12">
    <source>
        <dbReference type="ARBA" id="ARBA00047899"/>
    </source>
</evidence>
<feature type="compositionally biased region" description="Low complexity" evidence="15">
    <location>
        <begin position="44"/>
        <end position="59"/>
    </location>
</feature>
<dbReference type="FunFam" id="3.30.200.20:FF:000093">
    <property type="entry name" value="Putative map kinase-interacting serine/threonine-protein kinase 1"/>
    <property type="match status" value="1"/>
</dbReference>
<feature type="region of interest" description="Disordered" evidence="15">
    <location>
        <begin position="1"/>
        <end position="23"/>
    </location>
</feature>
<organism evidence="17 18">
    <name type="scientific">Littorina saxatilis</name>
    <dbReference type="NCBI Taxonomy" id="31220"/>
    <lineage>
        <taxon>Eukaryota</taxon>
        <taxon>Metazoa</taxon>
        <taxon>Spiralia</taxon>
        <taxon>Lophotrochozoa</taxon>
        <taxon>Mollusca</taxon>
        <taxon>Gastropoda</taxon>
        <taxon>Caenogastropoda</taxon>
        <taxon>Littorinimorpha</taxon>
        <taxon>Littorinoidea</taxon>
        <taxon>Littorinidae</taxon>
        <taxon>Littorina</taxon>
    </lineage>
</organism>
<protein>
    <recommendedName>
        <fullName evidence="3">non-specific serine/threonine protein kinase</fullName>
        <ecNumber evidence="3">2.7.11.1</ecNumber>
    </recommendedName>
</protein>
<evidence type="ECO:0000256" key="15">
    <source>
        <dbReference type="SAM" id="MobiDB-lite"/>
    </source>
</evidence>
<dbReference type="GO" id="GO:0006417">
    <property type="term" value="P:regulation of translation"/>
    <property type="evidence" value="ECO:0007669"/>
    <property type="project" value="UniProtKB-KW"/>
</dbReference>
<evidence type="ECO:0000259" key="16">
    <source>
        <dbReference type="PROSITE" id="PS50011"/>
    </source>
</evidence>
<keyword evidence="7 14" id="KW-0547">Nucleotide-binding</keyword>
<evidence type="ECO:0000256" key="1">
    <source>
        <dbReference type="ARBA" id="ARBA00001946"/>
    </source>
</evidence>
<feature type="domain" description="Protein kinase" evidence="16">
    <location>
        <begin position="80"/>
        <end position="362"/>
    </location>
</feature>
<dbReference type="InterPro" id="IPR000719">
    <property type="entry name" value="Prot_kinase_dom"/>
</dbReference>
<evidence type="ECO:0000256" key="7">
    <source>
        <dbReference type="ARBA" id="ARBA00022741"/>
    </source>
</evidence>
<dbReference type="InterPro" id="IPR008271">
    <property type="entry name" value="Ser/Thr_kinase_AS"/>
</dbReference>
<evidence type="ECO:0000256" key="3">
    <source>
        <dbReference type="ARBA" id="ARBA00012513"/>
    </source>
</evidence>
<proteinExistence type="inferred from homology"/>
<comment type="similarity">
    <text evidence="2">Belongs to the protein kinase superfamily. CAMK Ser/Thr protein kinase family.</text>
</comment>
<dbReference type="SMART" id="SM00220">
    <property type="entry name" value="S_TKc"/>
    <property type="match status" value="1"/>
</dbReference>
<keyword evidence="4" id="KW-0723">Serine/threonine-protein kinase</keyword>
<evidence type="ECO:0000256" key="9">
    <source>
        <dbReference type="ARBA" id="ARBA00022840"/>
    </source>
</evidence>
<dbReference type="PROSITE" id="PS50011">
    <property type="entry name" value="PROTEIN_KINASE_DOM"/>
    <property type="match status" value="1"/>
</dbReference>
<feature type="compositionally biased region" description="Low complexity" evidence="15">
    <location>
        <begin position="429"/>
        <end position="449"/>
    </location>
</feature>
<keyword evidence="18" id="KW-1185">Reference proteome</keyword>
<evidence type="ECO:0000256" key="5">
    <source>
        <dbReference type="ARBA" id="ARBA00022679"/>
    </source>
</evidence>
<comment type="catalytic activity">
    <reaction evidence="13">
        <text>L-seryl-[protein] + ATP = O-phospho-L-seryl-[protein] + ADP + H(+)</text>
        <dbReference type="Rhea" id="RHEA:17989"/>
        <dbReference type="Rhea" id="RHEA-COMP:9863"/>
        <dbReference type="Rhea" id="RHEA-COMP:11604"/>
        <dbReference type="ChEBI" id="CHEBI:15378"/>
        <dbReference type="ChEBI" id="CHEBI:29999"/>
        <dbReference type="ChEBI" id="CHEBI:30616"/>
        <dbReference type="ChEBI" id="CHEBI:83421"/>
        <dbReference type="ChEBI" id="CHEBI:456216"/>
        <dbReference type="EC" id="2.7.11.1"/>
    </reaction>
</comment>
<keyword evidence="10" id="KW-0460">Magnesium</keyword>
<gene>
    <name evidence="17" type="ORF">V1264_024087</name>
</gene>
<evidence type="ECO:0000256" key="11">
    <source>
        <dbReference type="ARBA" id="ARBA00022845"/>
    </source>
</evidence>
<dbReference type="FunFam" id="1.10.510.10:FF:000119">
    <property type="entry name" value="Putative map kinase-interacting serine/threonine-protein kinase 1"/>
    <property type="match status" value="1"/>
</dbReference>
<sequence>MRNLEEMVLSQKSAARPARPNSLDLDNVLCPDMESVFPDMDMSNNNVDNNNLHPSSAARNSRKKRRRADMPIKKFLDLYETTGEFLGNGSYASVQAYRNISSGKEYAVKMIEKCNSLSRSKVFKEIEIFHICKGNEHILNLVEYFEEEDRFYLVFDKMEGGTLLENIERRGHLSEREASLVIRDIAKALDFLHSKGIAHRDLKPENILCERRDEVVPLKICDFDLASGINCDGDGTKTPELLTPVGSAEYMAPEVVDAWVGESFSYDKRCDLWSLGIILYIMLCGYPPFYGQCGEDCGWNRGEACQDCQEMLFNSIQDGQYCFPTGEWTPISSAAKDLIQHLLVREPRKRYSAADVLKHTWVNIPPAATPLATPHILTRNNSTKDLESFAETAISINRMMQQHLHLSLSQARPFFHSLSSSAANRCRADSTTSTNAPDSASSSSSSNTSSDEHEEFLPNDFLEEFSSGLRLSPPGTSKLAKRRATLHECGLTSSSSGSGDSMSVSSGGSWRM</sequence>
<feature type="region of interest" description="Disordered" evidence="15">
    <location>
        <begin position="40"/>
        <end position="67"/>
    </location>
</feature>
<dbReference type="SUPFAM" id="SSF56112">
    <property type="entry name" value="Protein kinase-like (PK-like)"/>
    <property type="match status" value="1"/>
</dbReference>
<keyword evidence="9 14" id="KW-0067">ATP-binding</keyword>
<reference evidence="17 18" key="1">
    <citation type="submission" date="2024-02" db="EMBL/GenBank/DDBJ databases">
        <title>Chromosome-scale genome assembly of the rough periwinkle Littorina saxatilis.</title>
        <authorList>
            <person name="De Jode A."/>
            <person name="Faria R."/>
            <person name="Formenti G."/>
            <person name="Sims Y."/>
            <person name="Smith T.P."/>
            <person name="Tracey A."/>
            <person name="Wood J.M.D."/>
            <person name="Zagrodzka Z.B."/>
            <person name="Johannesson K."/>
            <person name="Butlin R.K."/>
            <person name="Leder E.H."/>
        </authorList>
    </citation>
    <scope>NUCLEOTIDE SEQUENCE [LARGE SCALE GENOMIC DNA]</scope>
    <source>
        <strain evidence="17">Snail1</strain>
        <tissue evidence="17">Muscle</tissue>
    </source>
</reference>
<dbReference type="AlphaFoldDB" id="A0AAN9B9Z2"/>
<feature type="region of interest" description="Disordered" evidence="15">
    <location>
        <begin position="426"/>
        <end position="455"/>
    </location>
</feature>
<dbReference type="PROSITE" id="PS00107">
    <property type="entry name" value="PROTEIN_KINASE_ATP"/>
    <property type="match status" value="1"/>
</dbReference>
<evidence type="ECO:0000256" key="4">
    <source>
        <dbReference type="ARBA" id="ARBA00022527"/>
    </source>
</evidence>
<dbReference type="InterPro" id="IPR050205">
    <property type="entry name" value="CDPK_Ser/Thr_kinases"/>
</dbReference>
<dbReference type="Proteomes" id="UP001374579">
    <property type="component" value="Unassembled WGS sequence"/>
</dbReference>
<evidence type="ECO:0000256" key="13">
    <source>
        <dbReference type="ARBA" id="ARBA00048679"/>
    </source>
</evidence>
<evidence type="ECO:0000256" key="8">
    <source>
        <dbReference type="ARBA" id="ARBA00022777"/>
    </source>
</evidence>
<comment type="caution">
    <text evidence="17">The sequence shown here is derived from an EMBL/GenBank/DDBJ whole genome shotgun (WGS) entry which is preliminary data.</text>
</comment>